<organism evidence="3 4">
    <name type="scientific">Actinomyces bovis</name>
    <dbReference type="NCBI Taxonomy" id="1658"/>
    <lineage>
        <taxon>Bacteria</taxon>
        <taxon>Bacillati</taxon>
        <taxon>Actinomycetota</taxon>
        <taxon>Actinomycetes</taxon>
        <taxon>Actinomycetales</taxon>
        <taxon>Actinomycetaceae</taxon>
        <taxon>Actinomyces</taxon>
    </lineage>
</organism>
<dbReference type="EMBL" id="UAPQ01000008">
    <property type="protein sequence ID" value="SPT53808.1"/>
    <property type="molecule type" value="Genomic_DNA"/>
</dbReference>
<gene>
    <name evidence="2" type="ORF">NCTC11535_00751</name>
    <name evidence="3" type="ORF">NCTC11535_01492</name>
</gene>
<evidence type="ECO:0000313" key="2">
    <source>
        <dbReference type="EMBL" id="SPT53093.1"/>
    </source>
</evidence>
<dbReference type="Proteomes" id="UP000250006">
    <property type="component" value="Unassembled WGS sequence"/>
</dbReference>
<protein>
    <recommendedName>
        <fullName evidence="5">Holin</fullName>
    </recommendedName>
</protein>
<evidence type="ECO:0008006" key="5">
    <source>
        <dbReference type="Google" id="ProtNLM"/>
    </source>
</evidence>
<keyword evidence="1" id="KW-1133">Transmembrane helix</keyword>
<dbReference type="RefSeq" id="WP_126622218.1">
    <property type="nucleotide sequence ID" value="NZ_UAPQ01000004.1"/>
</dbReference>
<proteinExistence type="predicted"/>
<reference evidence="3 4" key="1">
    <citation type="submission" date="2018-06" db="EMBL/GenBank/DDBJ databases">
        <authorList>
            <consortium name="Pathogen Informatics"/>
            <person name="Doyle S."/>
        </authorList>
    </citation>
    <scope>NUCLEOTIDE SEQUENCE [LARGE SCALE GENOMIC DNA]</scope>
    <source>
        <strain evidence="3 4">NCTC11535</strain>
    </source>
</reference>
<feature type="transmembrane region" description="Helical" evidence="1">
    <location>
        <begin position="26"/>
        <end position="45"/>
    </location>
</feature>
<name>A0ABY1VNX4_9ACTO</name>
<keyword evidence="4" id="KW-1185">Reference proteome</keyword>
<evidence type="ECO:0000313" key="4">
    <source>
        <dbReference type="Proteomes" id="UP000250006"/>
    </source>
</evidence>
<keyword evidence="1" id="KW-0472">Membrane</keyword>
<feature type="transmembrane region" description="Helical" evidence="1">
    <location>
        <begin position="51"/>
        <end position="70"/>
    </location>
</feature>
<accession>A0ABY1VNX4</accession>
<sequence length="91" mass="9462">MTGKHVALQGDRPGVVAWLTPQRRKAAYALAAAILAFGAAIGWLTQEQVTVWLRVLEQLAGIVALLVAVVHTGGVYEGPVAGALASEDTEA</sequence>
<keyword evidence="1" id="KW-0812">Transmembrane</keyword>
<comment type="caution">
    <text evidence="3">The sequence shown here is derived from an EMBL/GenBank/DDBJ whole genome shotgun (WGS) entry which is preliminary data.</text>
</comment>
<evidence type="ECO:0000256" key="1">
    <source>
        <dbReference type="SAM" id="Phobius"/>
    </source>
</evidence>
<evidence type="ECO:0000313" key="3">
    <source>
        <dbReference type="EMBL" id="SPT53808.1"/>
    </source>
</evidence>
<dbReference type="EMBL" id="UAPQ01000004">
    <property type="protein sequence ID" value="SPT53093.1"/>
    <property type="molecule type" value="Genomic_DNA"/>
</dbReference>